<accession>A0A174JB33</accession>
<name>A0A174JB33_9BACE</name>
<evidence type="ECO:0000313" key="6">
    <source>
        <dbReference type="EMBL" id="UVQ94887.1"/>
    </source>
</evidence>
<feature type="chain" id="PRO_5041795208" evidence="1">
    <location>
        <begin position="27"/>
        <end position="218"/>
    </location>
</feature>
<protein>
    <submittedName>
        <fullName evidence="3">DUF2490 domain-containing protein</fullName>
    </submittedName>
    <submittedName>
        <fullName evidence="2">Protein of uncharacterized function (DUF2490)</fullName>
    </submittedName>
</protein>
<dbReference type="InterPro" id="IPR019619">
    <property type="entry name" value="DUF2490"/>
</dbReference>
<evidence type="ECO:0000313" key="4">
    <source>
        <dbReference type="EMBL" id="RHD53221.1"/>
    </source>
</evidence>
<dbReference type="EMBL" id="QRKD01000008">
    <property type="protein sequence ID" value="RHH90300.1"/>
    <property type="molecule type" value="Genomic_DNA"/>
</dbReference>
<dbReference type="Pfam" id="PF10677">
    <property type="entry name" value="DUF2490"/>
    <property type="match status" value="1"/>
</dbReference>
<evidence type="ECO:0000313" key="9">
    <source>
        <dbReference type="Proteomes" id="UP000284205"/>
    </source>
</evidence>
<dbReference type="Proteomes" id="UP000284205">
    <property type="component" value="Unassembled WGS sequence"/>
</dbReference>
<dbReference type="Proteomes" id="UP001060260">
    <property type="component" value="Chromosome"/>
</dbReference>
<gene>
    <name evidence="5" type="ORF">DW190_10570</name>
    <name evidence="4" type="ORF">DW794_01475</name>
    <name evidence="3" type="ORF">DWY26_15950</name>
    <name evidence="2" type="ORF">ERS852494_01226</name>
    <name evidence="6" type="ORF">NXW23_10590</name>
</gene>
<proteinExistence type="predicted"/>
<dbReference type="EMBL" id="CP103166">
    <property type="protein sequence ID" value="UVQ94887.1"/>
    <property type="molecule type" value="Genomic_DNA"/>
</dbReference>
<dbReference type="EMBL" id="QRUO01000016">
    <property type="protein sequence ID" value="RGR68647.1"/>
    <property type="molecule type" value="Genomic_DNA"/>
</dbReference>
<sequence>MSSKFIIIRVLLFVLLVVGTTSAMIAQDNDFTTWTKFKVNHKIDSRFAVSGDLELRTEDDMSAIDRWGISVGGDYRAFSFLKFEIGYETHYRNLGEIGWKFRHRYRIGATASFRYQWLKMSLRERFQQTFDRGESETRLRSRLKLGYAPQKGIVSPYFSIEIYQSLDDAPFWRTARLRYRPGIEIDLTKRWSLDAFYCYQYESSRGKHIAGVEVGYSF</sequence>
<evidence type="ECO:0000313" key="7">
    <source>
        <dbReference type="Proteomes" id="UP000095657"/>
    </source>
</evidence>
<dbReference type="EMBL" id="CZAI01000002">
    <property type="protein sequence ID" value="CUO96853.1"/>
    <property type="molecule type" value="Genomic_DNA"/>
</dbReference>
<dbReference type="Proteomes" id="UP000095657">
    <property type="component" value="Unassembled WGS sequence"/>
</dbReference>
<evidence type="ECO:0000313" key="5">
    <source>
        <dbReference type="EMBL" id="RHH90300.1"/>
    </source>
</evidence>
<organism evidence="2 7">
    <name type="scientific">Bacteroides caccae</name>
    <dbReference type="NCBI Taxonomy" id="47678"/>
    <lineage>
        <taxon>Bacteria</taxon>
        <taxon>Pseudomonadati</taxon>
        <taxon>Bacteroidota</taxon>
        <taxon>Bacteroidia</taxon>
        <taxon>Bacteroidales</taxon>
        <taxon>Bacteroidaceae</taxon>
        <taxon>Bacteroides</taxon>
    </lineage>
</organism>
<keyword evidence="1" id="KW-0732">Signal</keyword>
<dbReference type="InterPro" id="IPR036709">
    <property type="entry name" value="Autotransporte_beta_dom_sf"/>
</dbReference>
<evidence type="ECO:0000256" key="1">
    <source>
        <dbReference type="SAM" id="SignalP"/>
    </source>
</evidence>
<reference evidence="6" key="3">
    <citation type="submission" date="2022-08" db="EMBL/GenBank/DDBJ databases">
        <title>Genome Sequencing of Bacteroides fragilis Group Isolates with Nanopore Technology.</title>
        <authorList>
            <person name="Tisza M.J."/>
            <person name="Smith D."/>
            <person name="Dekker J.P."/>
        </authorList>
    </citation>
    <scope>NUCLEOTIDE SEQUENCE</scope>
    <source>
        <strain evidence="6">BFG-474</strain>
    </source>
</reference>
<evidence type="ECO:0000313" key="2">
    <source>
        <dbReference type="EMBL" id="CUO96853.1"/>
    </source>
</evidence>
<reference evidence="2 7" key="1">
    <citation type="submission" date="2015-09" db="EMBL/GenBank/DDBJ databases">
        <authorList>
            <consortium name="Pathogen Informatics"/>
        </authorList>
    </citation>
    <scope>NUCLEOTIDE SEQUENCE [LARGE SCALE GENOMIC DNA]</scope>
    <source>
        <strain evidence="2 7">2789STDY5834880</strain>
    </source>
</reference>
<dbReference type="SUPFAM" id="SSF103515">
    <property type="entry name" value="Autotransporter"/>
    <property type="match status" value="1"/>
</dbReference>
<dbReference type="EMBL" id="QSJD01000002">
    <property type="protein sequence ID" value="RHD53221.1"/>
    <property type="molecule type" value="Genomic_DNA"/>
</dbReference>
<evidence type="ECO:0000313" key="3">
    <source>
        <dbReference type="EMBL" id="RGR68647.1"/>
    </source>
</evidence>
<dbReference type="Proteomes" id="UP000284689">
    <property type="component" value="Unassembled WGS sequence"/>
</dbReference>
<dbReference type="Proteomes" id="UP000283512">
    <property type="component" value="Unassembled WGS sequence"/>
</dbReference>
<dbReference type="AlphaFoldDB" id="A0A174JB33"/>
<evidence type="ECO:0000313" key="8">
    <source>
        <dbReference type="Proteomes" id="UP000283512"/>
    </source>
</evidence>
<dbReference type="STRING" id="47678.ERS852494_01226"/>
<evidence type="ECO:0000313" key="10">
    <source>
        <dbReference type="Proteomes" id="UP000284689"/>
    </source>
</evidence>
<feature type="signal peptide" evidence="1">
    <location>
        <begin position="1"/>
        <end position="26"/>
    </location>
</feature>
<reference evidence="8 9" key="2">
    <citation type="submission" date="2018-08" db="EMBL/GenBank/DDBJ databases">
        <title>A genome reference for cultivated species of the human gut microbiota.</title>
        <authorList>
            <person name="Zou Y."/>
            <person name="Xue W."/>
            <person name="Luo G."/>
        </authorList>
    </citation>
    <scope>NUCLEOTIDE SEQUENCE [LARGE SCALE GENOMIC DNA]</scope>
    <source>
        <strain evidence="3 9">AF24-29LB</strain>
        <strain evidence="5 8">AM16-49B</strain>
        <strain evidence="4 10">AM31-16AC</strain>
    </source>
</reference>
<dbReference type="RefSeq" id="WP_022043316.1">
    <property type="nucleotide sequence ID" value="NZ_CAXSLD010000003.1"/>
</dbReference>